<evidence type="ECO:0000313" key="2">
    <source>
        <dbReference type="EMBL" id="KIP99944.1"/>
    </source>
</evidence>
<feature type="coiled-coil region" evidence="1">
    <location>
        <begin position="3"/>
        <end position="30"/>
    </location>
</feature>
<gene>
    <name evidence="2" type="ORF">RU07_17790</name>
</gene>
<evidence type="ECO:0008006" key="4">
    <source>
        <dbReference type="Google" id="ProtNLM"/>
    </source>
</evidence>
<dbReference type="Proteomes" id="UP000035017">
    <property type="component" value="Unassembled WGS sequence"/>
</dbReference>
<reference evidence="2 3" key="1">
    <citation type="submission" date="2014-12" db="EMBL/GenBank/DDBJ databases">
        <title>16Stimator: statistical estimation of ribosomal gene copy numbers from draft genome assemblies.</title>
        <authorList>
            <person name="Perisin M.A."/>
            <person name="Vetter M."/>
            <person name="Gilbert J.A."/>
            <person name="Bergelson J."/>
        </authorList>
    </citation>
    <scope>NUCLEOTIDE SEQUENCE [LARGE SCALE GENOMIC DNA]</scope>
    <source>
        <strain evidence="2 3">MEJ076</strain>
    </source>
</reference>
<sequence>MARRDIDQRIAELEEQAKALKARKAATERANDTRRTVVLGSLVLQEIDKDTEASKALRSWLAKELPEKLTRDRDREIFAELLTKISRSNDG</sequence>
<proteinExistence type="predicted"/>
<evidence type="ECO:0000256" key="1">
    <source>
        <dbReference type="SAM" id="Coils"/>
    </source>
</evidence>
<protein>
    <recommendedName>
        <fullName evidence="4">Mobilization protein</fullName>
    </recommendedName>
</protein>
<comment type="caution">
    <text evidence="2">The sequence shown here is derived from an EMBL/GenBank/DDBJ whole genome shotgun (WGS) entry which is preliminary data.</text>
</comment>
<dbReference type="AlphaFoldDB" id="A0A0D0J331"/>
<keyword evidence="1" id="KW-0175">Coiled coil</keyword>
<name>A0A0D0J331_AGRTU</name>
<dbReference type="EMBL" id="JXQV01000023">
    <property type="protein sequence ID" value="KIP99944.1"/>
    <property type="molecule type" value="Genomic_DNA"/>
</dbReference>
<evidence type="ECO:0000313" key="3">
    <source>
        <dbReference type="Proteomes" id="UP000035017"/>
    </source>
</evidence>
<organism evidence="2 3">
    <name type="scientific">Agrobacterium tumefaciens</name>
    <dbReference type="NCBI Taxonomy" id="358"/>
    <lineage>
        <taxon>Bacteria</taxon>
        <taxon>Pseudomonadati</taxon>
        <taxon>Pseudomonadota</taxon>
        <taxon>Alphaproteobacteria</taxon>
        <taxon>Hyphomicrobiales</taxon>
        <taxon>Rhizobiaceae</taxon>
        <taxon>Rhizobium/Agrobacterium group</taxon>
        <taxon>Agrobacterium</taxon>
        <taxon>Agrobacterium tumefaciens complex</taxon>
    </lineage>
</organism>
<dbReference type="OrthoDB" id="7477886at2"/>
<accession>A0A0D0J331</accession>